<keyword evidence="11" id="KW-0472">Membrane</keyword>
<feature type="signal peptide" evidence="15">
    <location>
        <begin position="1"/>
        <end position="19"/>
    </location>
</feature>
<evidence type="ECO:0000256" key="11">
    <source>
        <dbReference type="ARBA" id="ARBA00023136"/>
    </source>
</evidence>
<comment type="cofactor">
    <cofactor evidence="14">
        <name>Zn(2+)</name>
        <dbReference type="ChEBI" id="CHEBI:29105"/>
    </cofactor>
    <text evidence="14">Binds 1 zinc ion per subunit.</text>
</comment>
<evidence type="ECO:0000256" key="2">
    <source>
        <dbReference type="ARBA" id="ARBA00010136"/>
    </source>
</evidence>
<evidence type="ECO:0000256" key="13">
    <source>
        <dbReference type="ARBA" id="ARBA00023288"/>
    </source>
</evidence>
<evidence type="ECO:0000256" key="1">
    <source>
        <dbReference type="ARBA" id="ARBA00004609"/>
    </source>
</evidence>
<evidence type="ECO:0000256" key="14">
    <source>
        <dbReference type="PIRSR" id="PIRSR634016-3"/>
    </source>
</evidence>
<dbReference type="Gene3D" id="1.25.50.20">
    <property type="match status" value="1"/>
</dbReference>
<proteinExistence type="inferred from homology"/>
<dbReference type="RefSeq" id="XP_017024085.1">
    <property type="nucleotide sequence ID" value="XM_017168596.3"/>
</dbReference>
<comment type="subcellular location">
    <subcellularLocation>
        <location evidence="1">Cell membrane</location>
        <topology evidence="1">Lipid-anchor</topology>
        <topology evidence="1">GPI-anchor</topology>
    </subcellularLocation>
</comment>
<protein>
    <submittedName>
        <fullName evidence="20">Aminopeptidase N</fullName>
    </submittedName>
</protein>
<dbReference type="Pfam" id="PF17900">
    <property type="entry name" value="Peptidase_M1_N"/>
    <property type="match status" value="1"/>
</dbReference>
<dbReference type="SUPFAM" id="SSF55486">
    <property type="entry name" value="Metalloproteases ('zincins'), catalytic domain"/>
    <property type="match status" value="1"/>
</dbReference>
<evidence type="ECO:0000256" key="15">
    <source>
        <dbReference type="SAM" id="SignalP"/>
    </source>
</evidence>
<reference evidence="20" key="2">
    <citation type="submission" date="2025-08" db="UniProtKB">
        <authorList>
            <consortium name="RefSeq"/>
        </authorList>
    </citation>
    <scope>IDENTIFICATION</scope>
    <source>
        <strain evidence="20">14028-0561.14</strain>
        <tissue evidence="20">Whole fly</tissue>
    </source>
</reference>
<evidence type="ECO:0000256" key="8">
    <source>
        <dbReference type="ARBA" id="ARBA00022801"/>
    </source>
</evidence>
<dbReference type="Proteomes" id="UP001652661">
    <property type="component" value="Chromosome 2L"/>
</dbReference>
<evidence type="ECO:0000256" key="5">
    <source>
        <dbReference type="ARBA" id="ARBA00022670"/>
    </source>
</evidence>
<name>A0A6P4I7F3_DROKI</name>
<evidence type="ECO:0000313" key="19">
    <source>
        <dbReference type="Proteomes" id="UP001652661"/>
    </source>
</evidence>
<dbReference type="InterPro" id="IPR034016">
    <property type="entry name" value="M1_APN-typ"/>
</dbReference>
<keyword evidence="4" id="KW-0336">GPI-anchor</keyword>
<dbReference type="AlphaFoldDB" id="A0A6P4I7F3"/>
<feature type="binding site" evidence="14">
    <location>
        <position position="338"/>
    </location>
    <ligand>
        <name>Zn(2+)</name>
        <dbReference type="ChEBI" id="CHEBI:29105"/>
        <note>catalytic</note>
    </ligand>
</feature>
<evidence type="ECO:0000256" key="3">
    <source>
        <dbReference type="ARBA" id="ARBA00022475"/>
    </source>
</evidence>
<dbReference type="GO" id="GO:0005737">
    <property type="term" value="C:cytoplasm"/>
    <property type="evidence" value="ECO:0007669"/>
    <property type="project" value="TreeGrafter"/>
</dbReference>
<keyword evidence="9 14" id="KW-0862">Zinc</keyword>
<keyword evidence="13" id="KW-0449">Lipoprotein</keyword>
<keyword evidence="12" id="KW-0325">Glycoprotein</keyword>
<dbReference type="GO" id="GO:0008270">
    <property type="term" value="F:zinc ion binding"/>
    <property type="evidence" value="ECO:0007669"/>
    <property type="project" value="InterPro"/>
</dbReference>
<dbReference type="OrthoDB" id="7864030at2759"/>
<dbReference type="Pfam" id="PF01433">
    <property type="entry name" value="Peptidase_M1"/>
    <property type="match status" value="1"/>
</dbReference>
<feature type="chain" id="PRO_5028297799" evidence="15">
    <location>
        <begin position="20"/>
        <end position="688"/>
    </location>
</feature>
<keyword evidence="6 14" id="KW-0479">Metal-binding</keyword>
<organism evidence="19 20">
    <name type="scientific">Drosophila kikkawai</name>
    <name type="common">Fruit fly</name>
    <dbReference type="NCBI Taxonomy" id="30033"/>
    <lineage>
        <taxon>Eukaryota</taxon>
        <taxon>Metazoa</taxon>
        <taxon>Ecdysozoa</taxon>
        <taxon>Arthropoda</taxon>
        <taxon>Hexapoda</taxon>
        <taxon>Insecta</taxon>
        <taxon>Pterygota</taxon>
        <taxon>Neoptera</taxon>
        <taxon>Endopterygota</taxon>
        <taxon>Diptera</taxon>
        <taxon>Brachycera</taxon>
        <taxon>Muscomorpha</taxon>
        <taxon>Ephydroidea</taxon>
        <taxon>Drosophilidae</taxon>
        <taxon>Drosophila</taxon>
        <taxon>Sophophora</taxon>
    </lineage>
</organism>
<dbReference type="InterPro" id="IPR045357">
    <property type="entry name" value="Aminopeptidase_N-like_N"/>
</dbReference>
<evidence type="ECO:0000256" key="7">
    <source>
        <dbReference type="ARBA" id="ARBA00022729"/>
    </source>
</evidence>
<evidence type="ECO:0000256" key="9">
    <source>
        <dbReference type="ARBA" id="ARBA00022833"/>
    </source>
</evidence>
<dbReference type="PRINTS" id="PR00756">
    <property type="entry name" value="ALADIPTASE"/>
</dbReference>
<keyword evidence="19" id="KW-1185">Reference proteome</keyword>
<comment type="similarity">
    <text evidence="2">Belongs to the peptidase M1 family.</text>
</comment>
<dbReference type="OMA" id="IRNTMPS"/>
<keyword evidence="7 15" id="KW-0732">Signal</keyword>
<reference evidence="19" key="1">
    <citation type="submission" date="2025-05" db="UniProtKB">
        <authorList>
            <consortium name="RefSeq"/>
        </authorList>
    </citation>
    <scope>NUCLEOTIDE SEQUENCE [LARGE SCALE GENOMIC DNA]</scope>
    <source>
        <strain evidence="19">14028-0561.14</strain>
    </source>
</reference>
<dbReference type="PANTHER" id="PTHR11533:SF253">
    <property type="entry name" value="AMINOPEPTIDASE-RELATED"/>
    <property type="match status" value="1"/>
</dbReference>
<dbReference type="FunFam" id="2.60.40.1910:FF:000008">
    <property type="entry name" value="Aminopeptidase"/>
    <property type="match status" value="1"/>
</dbReference>
<dbReference type="GO" id="GO:0006508">
    <property type="term" value="P:proteolysis"/>
    <property type="evidence" value="ECO:0007669"/>
    <property type="project" value="UniProtKB-KW"/>
</dbReference>
<evidence type="ECO:0000256" key="12">
    <source>
        <dbReference type="ARBA" id="ARBA00023180"/>
    </source>
</evidence>
<dbReference type="Gene3D" id="2.60.40.1910">
    <property type="match status" value="1"/>
</dbReference>
<evidence type="ECO:0000256" key="6">
    <source>
        <dbReference type="ARBA" id="ARBA00022723"/>
    </source>
</evidence>
<evidence type="ECO:0000259" key="17">
    <source>
        <dbReference type="Pfam" id="PF11838"/>
    </source>
</evidence>
<dbReference type="SUPFAM" id="SSF63737">
    <property type="entry name" value="Leukotriene A4 hydrolase N-terminal domain"/>
    <property type="match status" value="1"/>
</dbReference>
<dbReference type="GO" id="GO:0005615">
    <property type="term" value="C:extracellular space"/>
    <property type="evidence" value="ECO:0007669"/>
    <property type="project" value="TreeGrafter"/>
</dbReference>
<dbReference type="GO" id="GO:0098552">
    <property type="term" value="C:side of membrane"/>
    <property type="evidence" value="ECO:0007669"/>
    <property type="project" value="UniProtKB-KW"/>
</dbReference>
<dbReference type="Pfam" id="PF11838">
    <property type="entry name" value="ERAP1_C"/>
    <property type="match status" value="1"/>
</dbReference>
<evidence type="ECO:0000256" key="4">
    <source>
        <dbReference type="ARBA" id="ARBA00022622"/>
    </source>
</evidence>
<feature type="domain" description="Peptidase M1 membrane alanine aminopeptidase" evidence="16">
    <location>
        <begin position="267"/>
        <end position="483"/>
    </location>
</feature>
<dbReference type="InterPro" id="IPR001930">
    <property type="entry name" value="Peptidase_M1"/>
</dbReference>
<keyword evidence="8" id="KW-0378">Hydrolase</keyword>
<feature type="domain" description="Aminopeptidase N-like N-terminal" evidence="18">
    <location>
        <begin position="33"/>
        <end position="223"/>
    </location>
</feature>
<keyword evidence="20" id="KW-0031">Aminopeptidase</keyword>
<sequence>MSKVLHSLLLLVICQVAMSSLFYDEPRLPLFVVPFHYDLTLITHLENVSDFHYEGTVKISLYVQRPTNQVVLHVGGIGVDTRNISLLREEDVWLNKVYFNHIRQYMVLNFNRRLMMGRTYVLSIRFGRELSEFTTDGYFIGRFANARTWQKNWYSMTFFERNLIRNTMPCFDEPNLRATFNVTMGHHKRFQSFSNMRVLAILPNPDLPDYVWSLHEVTPSIPTHMLAFSVNSFTCSFSQSVSSSPLHFRTCSRPGDLPETSLVAYVAPQLLQFFEELLGVRLPLDKIDQLVVDRIPATSLESLGFVVYRSREILQLNEAPISQAKIQAFQVIAQGIAHMWFGNLMGINSWSDLWLTEGLSNYFEALGVDHLQPGVGRRQLLRYREMAFMYEAQVGGITLAPPVEIEPTAYETALFQKASALLVMLNGFLGNETFYDGIQRHLWQNSFTGSTPDIFWRSLQLARERQPSSPSNEESVKTVMDTWTQQRGYPLLKVSRNGTTVFLTQSHVFNESRPERWWIPITFATQAKPNFNDVKPKVWMSPFEEQIQLNVTVPENQWIVFNLHALGYYRVQYDEHTWELLADTLYDDFRKIHVLSRAQIVSDVLFLHKHKRLNWGTVLNVLKYIVDEDEQEPLMAFVLGLTNGYWGFKPENSMSIAKWLGIAGKWYAEFIVHTFDKFVFKGIQNSLV</sequence>
<accession>A0A6P4I7F3</accession>
<dbReference type="GeneID" id="108075950"/>
<dbReference type="InterPro" id="IPR024571">
    <property type="entry name" value="ERAP1-like_C_dom"/>
</dbReference>
<dbReference type="GO" id="GO:0005886">
    <property type="term" value="C:plasma membrane"/>
    <property type="evidence" value="ECO:0007669"/>
    <property type="project" value="UniProtKB-SubCell"/>
</dbReference>
<dbReference type="InterPro" id="IPR050344">
    <property type="entry name" value="Peptidase_M1_aminopeptidases"/>
</dbReference>
<evidence type="ECO:0000259" key="18">
    <source>
        <dbReference type="Pfam" id="PF17900"/>
    </source>
</evidence>
<dbReference type="GO" id="GO:0043171">
    <property type="term" value="P:peptide catabolic process"/>
    <property type="evidence" value="ECO:0007669"/>
    <property type="project" value="TreeGrafter"/>
</dbReference>
<keyword evidence="10" id="KW-0482">Metalloprotease</keyword>
<dbReference type="InterPro" id="IPR027268">
    <property type="entry name" value="Peptidase_M4/M1_CTD_sf"/>
</dbReference>
<evidence type="ECO:0000256" key="10">
    <source>
        <dbReference type="ARBA" id="ARBA00023049"/>
    </source>
</evidence>
<dbReference type="GO" id="GO:0042277">
    <property type="term" value="F:peptide binding"/>
    <property type="evidence" value="ECO:0007669"/>
    <property type="project" value="TreeGrafter"/>
</dbReference>
<gene>
    <name evidence="20" type="primary">LOC108075950</name>
</gene>
<feature type="binding site" evidence="14">
    <location>
        <position position="357"/>
    </location>
    <ligand>
        <name>Zn(2+)</name>
        <dbReference type="ChEBI" id="CHEBI:29105"/>
        <note>catalytic</note>
    </ligand>
</feature>
<dbReference type="Gene3D" id="1.10.390.10">
    <property type="entry name" value="Neutral Protease Domain 2"/>
    <property type="match status" value="1"/>
</dbReference>
<dbReference type="InterPro" id="IPR014782">
    <property type="entry name" value="Peptidase_M1_dom"/>
</dbReference>
<keyword evidence="3" id="KW-1003">Cell membrane</keyword>
<dbReference type="Gene3D" id="2.60.40.1730">
    <property type="entry name" value="tricorn interacting facor f3 domain"/>
    <property type="match status" value="1"/>
</dbReference>
<evidence type="ECO:0000259" key="16">
    <source>
        <dbReference type="Pfam" id="PF01433"/>
    </source>
</evidence>
<feature type="domain" description="ERAP1-like C-terminal" evidence="17">
    <location>
        <begin position="558"/>
        <end position="637"/>
    </location>
</feature>
<evidence type="ECO:0000313" key="20">
    <source>
        <dbReference type="RefSeq" id="XP_017024085.1"/>
    </source>
</evidence>
<dbReference type="GO" id="GO:0070006">
    <property type="term" value="F:metalloaminopeptidase activity"/>
    <property type="evidence" value="ECO:0007669"/>
    <property type="project" value="TreeGrafter"/>
</dbReference>
<dbReference type="InterPro" id="IPR042097">
    <property type="entry name" value="Aminopeptidase_N-like_N_sf"/>
</dbReference>
<dbReference type="PANTHER" id="PTHR11533">
    <property type="entry name" value="PROTEASE M1 ZINC METALLOPROTEASE"/>
    <property type="match status" value="1"/>
</dbReference>
<dbReference type="CDD" id="cd09601">
    <property type="entry name" value="M1_APN-Q_like"/>
    <property type="match status" value="1"/>
</dbReference>
<keyword evidence="5" id="KW-0645">Protease</keyword>